<evidence type="ECO:0000259" key="6">
    <source>
        <dbReference type="Pfam" id="PF12937"/>
    </source>
</evidence>
<keyword evidence="2" id="KW-0853">WD repeat</keyword>
<dbReference type="PROSITE" id="PS00678">
    <property type="entry name" value="WD_REPEATS_1"/>
    <property type="match status" value="1"/>
</dbReference>
<dbReference type="Gene3D" id="2.130.10.10">
    <property type="entry name" value="YVTN repeat-like/Quinoprotein amine dehydrogenase"/>
    <property type="match status" value="1"/>
</dbReference>
<dbReference type="Proteomes" id="UP000322234">
    <property type="component" value="Unassembled WGS sequence"/>
</dbReference>
<dbReference type="Pfam" id="PF12937">
    <property type="entry name" value="F-box-like"/>
    <property type="match status" value="1"/>
</dbReference>
<keyword evidence="8" id="KW-1185">Reference proteome</keyword>
<dbReference type="InterPro" id="IPR024310">
    <property type="entry name" value="NUT"/>
</dbReference>
<dbReference type="Gene3D" id="1.20.1280.50">
    <property type="match status" value="1"/>
</dbReference>
<feature type="region of interest" description="Disordered" evidence="4">
    <location>
        <begin position="709"/>
        <end position="732"/>
    </location>
</feature>
<dbReference type="InterPro" id="IPR036322">
    <property type="entry name" value="WD40_repeat_dom_sf"/>
</dbReference>
<feature type="domain" description="Nuclear Testis protein N-terminal" evidence="5">
    <location>
        <begin position="537"/>
        <end position="942"/>
    </location>
</feature>
<comment type="similarity">
    <text evidence="1">Belongs to the NUT family.</text>
</comment>
<feature type="region of interest" description="Disordered" evidence="4">
    <location>
        <begin position="834"/>
        <end position="920"/>
    </location>
</feature>
<feature type="region of interest" description="Disordered" evidence="4">
    <location>
        <begin position="1008"/>
        <end position="1039"/>
    </location>
</feature>
<reference evidence="7" key="1">
    <citation type="submission" date="2019-10" db="EMBL/GenBank/DDBJ databases">
        <title>The sequence and de novo assembly of the wild yak genome.</title>
        <authorList>
            <person name="Liu Y."/>
        </authorList>
    </citation>
    <scope>NUCLEOTIDE SEQUENCE [LARGE SCALE GENOMIC DNA]</scope>
    <source>
        <strain evidence="7">WY2019</strain>
    </source>
</reference>
<accession>A0A6B0S286</accession>
<dbReference type="Pfam" id="PF12881">
    <property type="entry name" value="NUT"/>
    <property type="match status" value="2"/>
</dbReference>
<comment type="caution">
    <text evidence="7">The sequence shown here is derived from an EMBL/GenBank/DDBJ whole genome shotgun (WGS) entry which is preliminary data.</text>
</comment>
<dbReference type="AlphaFoldDB" id="A0A6B0S286"/>
<evidence type="ECO:0000259" key="5">
    <source>
        <dbReference type="Pfam" id="PF12881"/>
    </source>
</evidence>
<evidence type="ECO:0000256" key="2">
    <source>
        <dbReference type="ARBA" id="ARBA00022574"/>
    </source>
</evidence>
<feature type="compositionally biased region" description="Basic residues" evidence="4">
    <location>
        <begin position="892"/>
        <end position="911"/>
    </location>
</feature>
<dbReference type="SMART" id="SM00320">
    <property type="entry name" value="WD40"/>
    <property type="match status" value="2"/>
</dbReference>
<feature type="compositionally biased region" description="Polar residues" evidence="4">
    <location>
        <begin position="1091"/>
        <end position="1113"/>
    </location>
</feature>
<dbReference type="PANTHER" id="PTHR22879">
    <property type="entry name" value="NUT FAMILY MEMBER 1"/>
    <property type="match status" value="1"/>
</dbReference>
<evidence type="ECO:0000256" key="4">
    <source>
        <dbReference type="SAM" id="MobiDB-lite"/>
    </source>
</evidence>
<dbReference type="EMBL" id="VBQZ03000166">
    <property type="protein sequence ID" value="MXQ96599.1"/>
    <property type="molecule type" value="Genomic_DNA"/>
</dbReference>
<name>A0A6B0S286_9CETA</name>
<feature type="compositionally biased region" description="Polar residues" evidence="4">
    <location>
        <begin position="1012"/>
        <end position="1029"/>
    </location>
</feature>
<evidence type="ECO:0000313" key="7">
    <source>
        <dbReference type="EMBL" id="MXQ96599.1"/>
    </source>
</evidence>
<proteinExistence type="inferred from homology"/>
<feature type="compositionally biased region" description="Polar residues" evidence="4">
    <location>
        <begin position="717"/>
        <end position="732"/>
    </location>
</feature>
<dbReference type="PANTHER" id="PTHR22879:SF14">
    <property type="entry name" value="NUT FAMILY MEMBER 2A-RELATED"/>
    <property type="match status" value="1"/>
</dbReference>
<protein>
    <submittedName>
        <fullName evidence="7">Uncharacterized protein</fullName>
    </submittedName>
</protein>
<organism evidence="7 8">
    <name type="scientific">Bos mutus</name>
    <name type="common">wild yak</name>
    <dbReference type="NCBI Taxonomy" id="72004"/>
    <lineage>
        <taxon>Eukaryota</taxon>
        <taxon>Metazoa</taxon>
        <taxon>Chordata</taxon>
        <taxon>Craniata</taxon>
        <taxon>Vertebrata</taxon>
        <taxon>Euteleostomi</taxon>
        <taxon>Mammalia</taxon>
        <taxon>Eutheria</taxon>
        <taxon>Laurasiatheria</taxon>
        <taxon>Artiodactyla</taxon>
        <taxon>Ruminantia</taxon>
        <taxon>Pecora</taxon>
        <taxon>Bovidae</taxon>
        <taxon>Bovinae</taxon>
        <taxon>Bos</taxon>
    </lineage>
</organism>
<feature type="compositionally biased region" description="Low complexity" evidence="4">
    <location>
        <begin position="872"/>
        <end position="890"/>
    </location>
</feature>
<feature type="domain" description="Nuclear Testis protein N-terminal" evidence="5">
    <location>
        <begin position="944"/>
        <end position="1240"/>
    </location>
</feature>
<evidence type="ECO:0000256" key="1">
    <source>
        <dbReference type="ARBA" id="ARBA00010586"/>
    </source>
</evidence>
<sequence length="1244" mass="136860">MEPQLGLHELLHVFSFLEARDLLCAAQVDKVWNEASRTKELWRQLCLRRWSSCKASQMTLGTQTWKQYYLRRSELEFRMASGRPEDFTCRALAGHKGEIDDLAYISTSEYRFDGRDKSVVCTVSSDGTVRAWDLHEGMELWSSPVQSAALVNLVAYPRLQLVVTVDERGLIKVWEAENGCEKATFLLPMYSSALEACDIPEGPLLLAACAEGALYTLTVPWLQLLSRVNVFPGNPTSLLCSPDRQWVFASTQNSDLSPEVFYTQSLLCRSEDETPASTTLPIWLTSRACWTPDEAARLMVMHRNDNGMQLVITTYELGSRKSRDRVEVLVRQIASFLLPDTMMPPHLMKGYGSQVILLVSGSELVLFTIHGLQLVAFQDHQRPITSMWVDQTRVITSSFDLSLRVYMWNKENKFPVLKSCYHLLDVLWHSVAWLQGTTLCLVTAMPLELVHMEALTGLAGPPAFCPSPAAECFSSTFYCLNSNISLLYLDAEHLLEQVTLWVLVLTFLIEATRQQWSMSKPMRMASEGASPELGTDVAVTPGASLPPFRTMPFPPPIPGPEHWPPWEQHLPPSMTPSFPPGGTQLLPAFPRTPLVPNAGHGLSAPGACNIIVQVRSEGRPVEHPQTQTFVLTQAPLNWSTPGPLSRSTACPVPLFLTTPAMETIVTAPAVGVAQSGKGSWTPGFPPQAPLPAAQLAPIIPQVNLGPQSHGISREGSLATNQSKASQDDSCNPKSVYENFRRWQRFKSLARRHLPQSPDAEALSCFLIPVLRSLARLKPTMTLEEGLWRAVQEWQHRSNFDRMIYYEMARKFMEFEAEEVMQIQKLQWMQGVQGLPPPVPPKLDPQGSSAQTVCPQPGTHVPTGVPSKGGGRRSPSPSFPLSCSASASAPRKAGPRAHPTRSQPHRAQRHPGTKAPKEIPPEAVREYVNIMEVLVGPIHSATGNYIDKLCSQEEFVTKVEAVIHPRFLADLLSPEPQLDPLALAEELEQEEGLTPEELVQKRLLALKEDKGVQTPSSQSVPQMDSSPSESDTSKDAQRYDQGPQLGVRHEACPPEVDFEAVHRFSQANTGLSRAKDLVPSPGQQELPPFQPGQHSPPQGQRCTGPQPGPTDTSVLRTAFPILGARGPRDGSSEDEEELPSLAFLLASQHSLLPWRLSQSPVPASGQAPSSQRIGLSPAPLAAARSRKRALCGGSAAVEMLPGLGAGLGVSESPALALGLVRSSQLRKRKCDPFVTGRKRKRLCSQ</sequence>
<feature type="region of interest" description="Disordered" evidence="4">
    <location>
        <begin position="1072"/>
        <end position="1113"/>
    </location>
</feature>
<dbReference type="InterPro" id="IPR015943">
    <property type="entry name" value="WD40/YVTN_repeat-like_dom_sf"/>
</dbReference>
<keyword evidence="3" id="KW-0677">Repeat</keyword>
<dbReference type="SUPFAM" id="SSF81383">
    <property type="entry name" value="F-box domain"/>
    <property type="match status" value="1"/>
</dbReference>
<evidence type="ECO:0000313" key="8">
    <source>
        <dbReference type="Proteomes" id="UP000322234"/>
    </source>
</evidence>
<gene>
    <name evidence="7" type="ORF">E5288_WYG022903</name>
</gene>
<dbReference type="InterPro" id="IPR001680">
    <property type="entry name" value="WD40_rpt"/>
</dbReference>
<feature type="domain" description="F-box" evidence="6">
    <location>
        <begin position="10"/>
        <end position="48"/>
    </location>
</feature>
<dbReference type="SUPFAM" id="SSF50978">
    <property type="entry name" value="WD40 repeat-like"/>
    <property type="match status" value="1"/>
</dbReference>
<dbReference type="InterPro" id="IPR001810">
    <property type="entry name" value="F-box_dom"/>
</dbReference>
<dbReference type="InterPro" id="IPR024309">
    <property type="entry name" value="NUT_N"/>
</dbReference>
<evidence type="ECO:0000256" key="3">
    <source>
        <dbReference type="ARBA" id="ARBA00022737"/>
    </source>
</evidence>
<dbReference type="InterPro" id="IPR036047">
    <property type="entry name" value="F-box-like_dom_sf"/>
</dbReference>
<dbReference type="InterPro" id="IPR019775">
    <property type="entry name" value="WD40_repeat_CS"/>
</dbReference>